<protein>
    <submittedName>
        <fullName evidence="1">Uncharacterized protein</fullName>
    </submittedName>
</protein>
<reference evidence="1 2" key="1">
    <citation type="submission" date="2018-02" db="EMBL/GenBank/DDBJ databases">
        <title>Genome sequence of the basidiomycete white-rot fungus Phlebia centrifuga.</title>
        <authorList>
            <person name="Granchi Z."/>
            <person name="Peng M."/>
            <person name="de Vries R.P."/>
            <person name="Hilden K."/>
            <person name="Makela M.R."/>
            <person name="Grigoriev I."/>
            <person name="Riley R."/>
        </authorList>
    </citation>
    <scope>NUCLEOTIDE SEQUENCE [LARGE SCALE GENOMIC DNA]</scope>
    <source>
        <strain evidence="1 2">FBCC195</strain>
    </source>
</reference>
<name>A0A2R6NVM4_9APHY</name>
<evidence type="ECO:0000313" key="1">
    <source>
        <dbReference type="EMBL" id="PSR77631.1"/>
    </source>
</evidence>
<dbReference type="Proteomes" id="UP000186601">
    <property type="component" value="Unassembled WGS sequence"/>
</dbReference>
<proteinExistence type="predicted"/>
<sequence>MSDQEQGVENPKTDRNLLIICRWYLIPCSKQVAFEYDGRDVLRRTIPQSFGTWEPYPRSNIASL</sequence>
<dbReference type="AlphaFoldDB" id="A0A2R6NVM4"/>
<accession>A0A2R6NVM4</accession>
<organism evidence="1 2">
    <name type="scientific">Hermanssonia centrifuga</name>
    <dbReference type="NCBI Taxonomy" id="98765"/>
    <lineage>
        <taxon>Eukaryota</taxon>
        <taxon>Fungi</taxon>
        <taxon>Dikarya</taxon>
        <taxon>Basidiomycota</taxon>
        <taxon>Agaricomycotina</taxon>
        <taxon>Agaricomycetes</taxon>
        <taxon>Polyporales</taxon>
        <taxon>Meruliaceae</taxon>
        <taxon>Hermanssonia</taxon>
    </lineage>
</organism>
<comment type="caution">
    <text evidence="1">The sequence shown here is derived from an EMBL/GenBank/DDBJ whole genome shotgun (WGS) entry which is preliminary data.</text>
</comment>
<gene>
    <name evidence="1" type="ORF">PHLCEN_2v7821</name>
</gene>
<dbReference type="EMBL" id="MLYV02000787">
    <property type="protein sequence ID" value="PSR77631.1"/>
    <property type="molecule type" value="Genomic_DNA"/>
</dbReference>
<keyword evidence="2" id="KW-1185">Reference proteome</keyword>
<evidence type="ECO:0000313" key="2">
    <source>
        <dbReference type="Proteomes" id="UP000186601"/>
    </source>
</evidence>